<dbReference type="PANTHER" id="PTHR37422">
    <property type="entry name" value="TEICHURONIC ACID BIOSYNTHESIS PROTEIN TUAE"/>
    <property type="match status" value="1"/>
</dbReference>
<dbReference type="InterPro" id="IPR031726">
    <property type="entry name" value="PglL_A"/>
</dbReference>
<feature type="transmembrane region" description="Helical" evidence="5">
    <location>
        <begin position="409"/>
        <end position="427"/>
    </location>
</feature>
<proteinExistence type="predicted"/>
<keyword evidence="3 5" id="KW-1133">Transmembrane helix</keyword>
<evidence type="ECO:0000259" key="7">
    <source>
        <dbReference type="Pfam" id="PF11846"/>
    </source>
</evidence>
<dbReference type="EMBL" id="AFQE01000035">
    <property type="protein sequence ID" value="EGQ77782.1"/>
    <property type="molecule type" value="Genomic_DNA"/>
</dbReference>
<feature type="transmembrane region" description="Helical" evidence="5">
    <location>
        <begin position="226"/>
        <end position="242"/>
    </location>
</feature>
<evidence type="ECO:0000256" key="3">
    <source>
        <dbReference type="ARBA" id="ARBA00022989"/>
    </source>
</evidence>
<sequence>MFMRFSDDLKSEWDRRLLPLWCCFLWICAAPFLSFYRVGPLSSFYLEAASLLGALMLVLVTAYKGLLSVRLPKAAVGLLVLAAFWWLQARMMDLIYVGMNDMVMWTFIILALAVWACRGWVAAYGQERIVTVFAWSLLFGTLLQAAIAFIQFKGWYDLGFLRNMIVYSGKEVSGQLGQRNHLGHYLMWGVLAAAYLWSTRKMPGWLGFLLVFLMTAVLGLVNSRTILGYVAGVALILPVWRWRAGRDSARLVRIFFLTVALVAVFQFAMGSILELLGNGQYETAVERAGNSGFEGSMRQIEWRKAWTAFLSAPWFGHGWNSFAQQTFWINAEQQYFPNNILGVLFTHSHNIVLQLLSEVGLVGTVLVALTMLAGLWRMLVRPYHPASLLLLSMVAVSMCHSMLEYPLWYIYFLTPFVLMFALAPARYEDVSDDLAWMRGRNWAGGLATLLIIGGLLHMGWTYTDLVDYSRIPKNESTEMAGRKINGLRHISETSPMLAYYADLSLTRRAEPTDMQVKPWAEKAAIDSLSYRPYSNAYQVALYLYRQGKKEEGAKWMQAMQYYYPYMMSFYAGKLRSHPVFQPLLPKLLADCKDFVNAPKHEKAKSCDVVQ</sequence>
<accession>A0AA36ULD3</accession>
<feature type="transmembrane region" description="Helical" evidence="5">
    <location>
        <begin position="20"/>
        <end position="38"/>
    </location>
</feature>
<protein>
    <submittedName>
        <fullName evidence="9">O-antigen polymerase</fullName>
    </submittedName>
    <submittedName>
        <fullName evidence="10">PglL family O-oligosaccharyltransferase</fullName>
    </submittedName>
</protein>
<dbReference type="InterPro" id="IPR007016">
    <property type="entry name" value="O-antigen_ligase-rel_domated"/>
</dbReference>
<keyword evidence="12" id="KW-1185">Reference proteome</keyword>
<feature type="transmembrane region" description="Helical" evidence="5">
    <location>
        <begin position="351"/>
        <end position="376"/>
    </location>
</feature>
<comment type="subcellular location">
    <subcellularLocation>
        <location evidence="1">Membrane</location>
        <topology evidence="1">Multi-pass membrane protein</topology>
    </subcellularLocation>
</comment>
<evidence type="ECO:0000259" key="6">
    <source>
        <dbReference type="Pfam" id="PF04932"/>
    </source>
</evidence>
<evidence type="ECO:0000256" key="4">
    <source>
        <dbReference type="ARBA" id="ARBA00023136"/>
    </source>
</evidence>
<dbReference type="Pfam" id="PF04932">
    <property type="entry name" value="Wzy_C"/>
    <property type="match status" value="1"/>
</dbReference>
<dbReference type="GO" id="GO:0016020">
    <property type="term" value="C:membrane"/>
    <property type="evidence" value="ECO:0007669"/>
    <property type="project" value="UniProtKB-SubCell"/>
</dbReference>
<evidence type="ECO:0000256" key="2">
    <source>
        <dbReference type="ARBA" id="ARBA00022692"/>
    </source>
</evidence>
<dbReference type="AlphaFoldDB" id="A0AA36ULD3"/>
<reference evidence="10 12" key="2">
    <citation type="submission" date="2022-03" db="EMBL/GenBank/DDBJ databases">
        <title>Genome sequencing of Neisseria macacae.</title>
        <authorList>
            <person name="Baek M.-G."/>
        </authorList>
    </citation>
    <scope>NUCLEOTIDE SEQUENCE [LARGE SCALE GENOMIC DNA]</scope>
    <source>
        <strain evidence="10 12">ATCC 33926</strain>
    </source>
</reference>
<dbReference type="Pfam" id="PF11846">
    <property type="entry name" value="Wzy_C_2"/>
    <property type="match status" value="1"/>
</dbReference>
<feature type="transmembrane region" description="Helical" evidence="5">
    <location>
        <begin position="254"/>
        <end position="273"/>
    </location>
</feature>
<evidence type="ECO:0000313" key="12">
    <source>
        <dbReference type="Proteomes" id="UP000829455"/>
    </source>
</evidence>
<dbReference type="Proteomes" id="UP000004982">
    <property type="component" value="Unassembled WGS sequence"/>
</dbReference>
<reference evidence="9 11" key="1">
    <citation type="submission" date="2011-05" db="EMBL/GenBank/DDBJ databases">
        <authorList>
            <person name="Muzny D."/>
            <person name="Qin X."/>
            <person name="Deng J."/>
            <person name="Jiang H."/>
            <person name="Liu Y."/>
            <person name="Qu J."/>
            <person name="Song X.-Z."/>
            <person name="Zhang L."/>
            <person name="Thornton R."/>
            <person name="Coyle M."/>
            <person name="Francisco L."/>
            <person name="Jackson L."/>
            <person name="Javaid M."/>
            <person name="Korchina V."/>
            <person name="Kovar C."/>
            <person name="Mata R."/>
            <person name="Mathew T."/>
            <person name="Ngo R."/>
            <person name="Nguyen L."/>
            <person name="Nguyen N."/>
            <person name="Okwuonu G."/>
            <person name="Ongeri F."/>
            <person name="Pham C."/>
            <person name="Simmons D."/>
            <person name="Wilczek-Boney K."/>
            <person name="Hale W."/>
            <person name="Jakkamsetti A."/>
            <person name="Pham P."/>
            <person name="Ruth R."/>
            <person name="San Lucas F."/>
            <person name="Warren J."/>
            <person name="Zhang J."/>
            <person name="Zhao Z."/>
            <person name="Zhou C."/>
            <person name="Zhu D."/>
            <person name="Lee S."/>
            <person name="Bess C."/>
            <person name="Blankenburg K."/>
            <person name="Forbes L."/>
            <person name="Fu Q."/>
            <person name="Gubbala S."/>
            <person name="Hirani K."/>
            <person name="Jayaseelan J.C."/>
            <person name="Lara F."/>
            <person name="Munidasa M."/>
            <person name="Palculict T."/>
            <person name="Patil S."/>
            <person name="Pu L.-L."/>
            <person name="Saada N."/>
            <person name="Tang L."/>
            <person name="Weissenberger G."/>
            <person name="Zhu Y."/>
            <person name="Hemphill L."/>
            <person name="Shang Y."/>
            <person name="Youmans B."/>
            <person name="Ayvaz T."/>
            <person name="Ross M."/>
            <person name="Santibanez J."/>
            <person name="Aqrawi P."/>
            <person name="Gross S."/>
            <person name="Joshi V."/>
            <person name="Fowler G."/>
            <person name="Nazareth L."/>
            <person name="Reid J."/>
            <person name="Worley K."/>
            <person name="Petrosino J."/>
            <person name="Highlander S."/>
            <person name="Gibbs R."/>
        </authorList>
    </citation>
    <scope>NUCLEOTIDE SEQUENCE [LARGE SCALE GENOMIC DNA]</scope>
    <source>
        <strain evidence="9 11">ATCC 33926</strain>
    </source>
</reference>
<feature type="transmembrane region" description="Helical" evidence="5">
    <location>
        <begin position="70"/>
        <end position="88"/>
    </location>
</feature>
<evidence type="ECO:0000256" key="5">
    <source>
        <dbReference type="SAM" id="Phobius"/>
    </source>
</evidence>
<feature type="transmembrane region" description="Helical" evidence="5">
    <location>
        <begin position="182"/>
        <end position="197"/>
    </location>
</feature>
<feature type="transmembrane region" description="Helical" evidence="5">
    <location>
        <begin position="129"/>
        <end position="152"/>
    </location>
</feature>
<feature type="domain" description="Virulence factor membrane-bound polymerase C-terminal" evidence="7">
    <location>
        <begin position="389"/>
        <end position="564"/>
    </location>
</feature>
<dbReference type="EMBL" id="CP094241">
    <property type="protein sequence ID" value="UNV85488.1"/>
    <property type="molecule type" value="Genomic_DNA"/>
</dbReference>
<dbReference type="InterPro" id="IPR021797">
    <property type="entry name" value="Wzy_C_2"/>
</dbReference>
<dbReference type="RefSeq" id="WP_003776966.1">
    <property type="nucleotide sequence ID" value="NZ_CP094241.1"/>
</dbReference>
<dbReference type="InterPro" id="IPR051533">
    <property type="entry name" value="WaaL-like"/>
</dbReference>
<name>A0AA36ULD3_9NEIS</name>
<gene>
    <name evidence="9" type="ORF">HMPREF9418_0728</name>
    <name evidence="10" type="ORF">MON40_02930</name>
</gene>
<evidence type="ECO:0000259" key="8">
    <source>
        <dbReference type="Pfam" id="PF15864"/>
    </source>
</evidence>
<feature type="transmembrane region" description="Helical" evidence="5">
    <location>
        <begin position="439"/>
        <end position="460"/>
    </location>
</feature>
<evidence type="ECO:0000313" key="11">
    <source>
        <dbReference type="Proteomes" id="UP000004982"/>
    </source>
</evidence>
<dbReference type="Pfam" id="PF15864">
    <property type="entry name" value="PglL_A"/>
    <property type="match status" value="1"/>
</dbReference>
<keyword evidence="2 5" id="KW-0812">Transmembrane</keyword>
<keyword evidence="4 5" id="KW-0472">Membrane</keyword>
<dbReference type="PANTHER" id="PTHR37422:SF21">
    <property type="entry name" value="EXOQ-LIKE PROTEIN"/>
    <property type="match status" value="1"/>
</dbReference>
<feature type="transmembrane region" description="Helical" evidence="5">
    <location>
        <begin position="44"/>
        <end position="63"/>
    </location>
</feature>
<feature type="transmembrane region" description="Helical" evidence="5">
    <location>
        <begin position="204"/>
        <end position="220"/>
    </location>
</feature>
<evidence type="ECO:0000313" key="10">
    <source>
        <dbReference type="EMBL" id="UNV85488.1"/>
    </source>
</evidence>
<feature type="domain" description="O-antigen ligase-related" evidence="6">
    <location>
        <begin position="209"/>
        <end position="367"/>
    </location>
</feature>
<dbReference type="Proteomes" id="UP000829455">
    <property type="component" value="Chromosome"/>
</dbReference>
<feature type="domain" description="Protein glycosylation ligase" evidence="8">
    <location>
        <begin position="176"/>
        <end position="197"/>
    </location>
</feature>
<feature type="transmembrane region" description="Helical" evidence="5">
    <location>
        <begin position="94"/>
        <end position="117"/>
    </location>
</feature>
<evidence type="ECO:0000256" key="1">
    <source>
        <dbReference type="ARBA" id="ARBA00004141"/>
    </source>
</evidence>
<organism evidence="9 11">
    <name type="scientific">Neisseria macacae ATCC 33926</name>
    <dbReference type="NCBI Taxonomy" id="997348"/>
    <lineage>
        <taxon>Bacteria</taxon>
        <taxon>Pseudomonadati</taxon>
        <taxon>Pseudomonadota</taxon>
        <taxon>Betaproteobacteria</taxon>
        <taxon>Neisseriales</taxon>
        <taxon>Neisseriaceae</taxon>
        <taxon>Neisseria</taxon>
    </lineage>
</organism>
<evidence type="ECO:0000313" key="9">
    <source>
        <dbReference type="EMBL" id="EGQ77782.1"/>
    </source>
</evidence>